<proteinExistence type="predicted"/>
<keyword evidence="1" id="KW-0812">Transmembrane</keyword>
<feature type="transmembrane region" description="Helical" evidence="1">
    <location>
        <begin position="99"/>
        <end position="128"/>
    </location>
</feature>
<reference evidence="2 3" key="1">
    <citation type="submission" date="2017-07" db="EMBL/GenBank/DDBJ databases">
        <title>Streptococcus pluranimalium as cause of bovine abortion.</title>
        <authorList>
            <person name="Rodriguez Campos S."/>
            <person name="Gobeli Brawand S."/>
            <person name="Brodard I."/>
            <person name="Rychener L."/>
            <person name="Perreten V."/>
        </authorList>
    </citation>
    <scope>NUCLEOTIDE SEQUENCE [LARGE SCALE GENOMIC DNA]</scope>
    <source>
        <strain evidence="2 3">14A0014</strain>
    </source>
</reference>
<name>A0A345VLF8_9STRE</name>
<keyword evidence="1" id="KW-0472">Membrane</keyword>
<dbReference type="RefSeq" id="WP_115130605.1">
    <property type="nucleotide sequence ID" value="NZ_CP022601.1"/>
</dbReference>
<dbReference type="EMBL" id="CP022601">
    <property type="protein sequence ID" value="AXJ13560.1"/>
    <property type="molecule type" value="Genomic_DNA"/>
</dbReference>
<evidence type="ECO:0000256" key="1">
    <source>
        <dbReference type="SAM" id="Phobius"/>
    </source>
</evidence>
<dbReference type="AlphaFoldDB" id="A0A345VLF8"/>
<gene>
    <name evidence="2" type="ORF">Sp14A_16500</name>
</gene>
<dbReference type="Proteomes" id="UP000255411">
    <property type="component" value="Chromosome"/>
</dbReference>
<organism evidence="2 3">
    <name type="scientific">Streptococcus pluranimalium</name>
    <dbReference type="NCBI Taxonomy" id="82348"/>
    <lineage>
        <taxon>Bacteria</taxon>
        <taxon>Bacillati</taxon>
        <taxon>Bacillota</taxon>
        <taxon>Bacilli</taxon>
        <taxon>Lactobacillales</taxon>
        <taxon>Streptococcaceae</taxon>
        <taxon>Streptococcus</taxon>
    </lineage>
</organism>
<accession>A0A345VLF8</accession>
<feature type="transmembrane region" description="Helical" evidence="1">
    <location>
        <begin position="52"/>
        <end position="72"/>
    </location>
</feature>
<keyword evidence="1" id="KW-1133">Transmembrane helix</keyword>
<protein>
    <submittedName>
        <fullName evidence="2">Uncharacterized protein</fullName>
    </submittedName>
</protein>
<sequence>MLRIIKIELFKLFYGKKLFYFYGGFAAVVFLLILYLRSVASGSSFGIVIKTAIDTFSMLAVLIGVIQALILFNQEIQQKTMKSLLVTPVKRGEILFSKLFASIFSSFLILIILYLTSIITTTLLFGFFEVGLYSSSTENILTFMAGSIQIITSFFTTIFYSTTIICIFLITDSLSISLVGVVLLRGLGELISRKLVDQTNLLLYFSPLGILNISNPISTNQPIMGYTIQLLLSICYSIVIFYICIKLFESKEF</sequence>
<evidence type="ECO:0000313" key="2">
    <source>
        <dbReference type="EMBL" id="AXJ13560.1"/>
    </source>
</evidence>
<evidence type="ECO:0000313" key="3">
    <source>
        <dbReference type="Proteomes" id="UP000255411"/>
    </source>
</evidence>
<feature type="transmembrane region" description="Helical" evidence="1">
    <location>
        <begin position="20"/>
        <end position="40"/>
    </location>
</feature>
<feature type="transmembrane region" description="Helical" evidence="1">
    <location>
        <begin position="223"/>
        <end position="245"/>
    </location>
</feature>
<dbReference type="Pfam" id="PF12730">
    <property type="entry name" value="ABC2_membrane_4"/>
    <property type="match status" value="1"/>
</dbReference>
<feature type="transmembrane region" description="Helical" evidence="1">
    <location>
        <begin position="140"/>
        <end position="160"/>
    </location>
</feature>